<evidence type="ECO:0000256" key="5">
    <source>
        <dbReference type="SAM" id="MobiDB-lite"/>
    </source>
</evidence>
<evidence type="ECO:0000256" key="4">
    <source>
        <dbReference type="ARBA" id="ARBA00023136"/>
    </source>
</evidence>
<name>A0ABM6Z2M8_9ACTO</name>
<evidence type="ECO:0000313" key="8">
    <source>
        <dbReference type="Proteomes" id="UP000273001"/>
    </source>
</evidence>
<gene>
    <name evidence="7" type="ORF">D5R93_04675</name>
</gene>
<dbReference type="SUPFAM" id="SSF103473">
    <property type="entry name" value="MFS general substrate transporter"/>
    <property type="match status" value="1"/>
</dbReference>
<feature type="transmembrane region" description="Helical" evidence="6">
    <location>
        <begin position="345"/>
        <end position="364"/>
    </location>
</feature>
<feature type="transmembrane region" description="Helical" evidence="6">
    <location>
        <begin position="289"/>
        <end position="307"/>
    </location>
</feature>
<dbReference type="Pfam" id="PF07690">
    <property type="entry name" value="MFS_1"/>
    <property type="match status" value="1"/>
</dbReference>
<evidence type="ECO:0000256" key="1">
    <source>
        <dbReference type="ARBA" id="ARBA00004141"/>
    </source>
</evidence>
<feature type="transmembrane region" description="Helical" evidence="6">
    <location>
        <begin position="137"/>
        <end position="158"/>
    </location>
</feature>
<feature type="transmembrane region" description="Helical" evidence="6">
    <location>
        <begin position="95"/>
        <end position="116"/>
    </location>
</feature>
<dbReference type="PANTHER" id="PTHR23514">
    <property type="entry name" value="BYPASS OF STOP CODON PROTEIN 6"/>
    <property type="match status" value="1"/>
</dbReference>
<feature type="transmembrane region" description="Helical" evidence="6">
    <location>
        <begin position="218"/>
        <end position="237"/>
    </location>
</feature>
<reference evidence="7 8" key="1">
    <citation type="submission" date="2018-09" db="EMBL/GenBank/DDBJ databases">
        <authorList>
            <person name="Li J."/>
        </authorList>
    </citation>
    <scope>NUCLEOTIDE SEQUENCE [LARGE SCALE GENOMIC DNA]</scope>
    <source>
        <strain evidence="7 8">2129</strain>
    </source>
</reference>
<protein>
    <submittedName>
        <fullName evidence="7">MFS transporter</fullName>
    </submittedName>
</protein>
<dbReference type="RefSeq" id="WP_120204098.1">
    <property type="nucleotide sequence ID" value="NZ_CP032514.1"/>
</dbReference>
<dbReference type="EMBL" id="CP032514">
    <property type="protein sequence ID" value="AYD89530.1"/>
    <property type="molecule type" value="Genomic_DNA"/>
</dbReference>
<feature type="transmembrane region" description="Helical" evidence="6">
    <location>
        <begin position="370"/>
        <end position="398"/>
    </location>
</feature>
<sequence>MPASRRVVVSSLWLVFLVNGAVLASWAPRIPDVRQRLGLSDADLGVALLGVALGAVPAMLVTARLVGRVSDVAVCAVAALVFPAALPLIDVVTGLPGLMAVLMLLGAASGCLDIAMNTLAVRLQVLWRTRVLGRLHGAYSLGVLAATAAAAVATYLGLSVGRHFVAVSATLLLAAASASVVLLTRAPRTAPTRSSSEERAGSVGSGDAKPGPPRRGRLAVPGLTLGVGVIAVGGFLLEGLLTDWSALLLRRDLGAQPALAASVLSMFSVAMFVSRSLSDALLRRVEEATLLRAAAVLLALAVPTGLATGSVPATVVGVVVTGACVGPLFPLALAHAGRVAAHNAAGVAGVAGVTARLSVVGYAAHLGGPVLIGFAAEGVGLPTTVTAVVVATAVLLALTTLPRLRTSDSGPP</sequence>
<feature type="transmembrane region" description="Helical" evidence="6">
    <location>
        <begin position="44"/>
        <end position="65"/>
    </location>
</feature>
<keyword evidence="4 6" id="KW-0472">Membrane</keyword>
<evidence type="ECO:0000256" key="3">
    <source>
        <dbReference type="ARBA" id="ARBA00022989"/>
    </source>
</evidence>
<evidence type="ECO:0000313" key="7">
    <source>
        <dbReference type="EMBL" id="AYD89530.1"/>
    </source>
</evidence>
<keyword evidence="2 6" id="KW-0812">Transmembrane</keyword>
<dbReference type="InterPro" id="IPR011701">
    <property type="entry name" value="MFS"/>
</dbReference>
<evidence type="ECO:0000256" key="6">
    <source>
        <dbReference type="SAM" id="Phobius"/>
    </source>
</evidence>
<feature type="region of interest" description="Disordered" evidence="5">
    <location>
        <begin position="191"/>
        <end position="214"/>
    </location>
</feature>
<dbReference type="InterPro" id="IPR051788">
    <property type="entry name" value="MFS_Transporter"/>
</dbReference>
<feature type="transmembrane region" description="Helical" evidence="6">
    <location>
        <begin position="72"/>
        <end position="89"/>
    </location>
</feature>
<dbReference type="InterPro" id="IPR036259">
    <property type="entry name" value="MFS_trans_sf"/>
</dbReference>
<dbReference type="Gene3D" id="1.20.1250.20">
    <property type="entry name" value="MFS general substrate transporter like domains"/>
    <property type="match status" value="2"/>
</dbReference>
<keyword evidence="3 6" id="KW-1133">Transmembrane helix</keyword>
<proteinExistence type="predicted"/>
<dbReference type="PANTHER" id="PTHR23514:SF13">
    <property type="entry name" value="INNER MEMBRANE PROTEIN YBJJ"/>
    <property type="match status" value="1"/>
</dbReference>
<keyword evidence="8" id="KW-1185">Reference proteome</keyword>
<comment type="subcellular location">
    <subcellularLocation>
        <location evidence="1">Membrane</location>
        <topology evidence="1">Multi-pass membrane protein</topology>
    </subcellularLocation>
</comment>
<feature type="transmembrane region" description="Helical" evidence="6">
    <location>
        <begin position="257"/>
        <end position="277"/>
    </location>
</feature>
<evidence type="ECO:0000256" key="2">
    <source>
        <dbReference type="ARBA" id="ARBA00022692"/>
    </source>
</evidence>
<organism evidence="7 8">
    <name type="scientific">Actinomyces lilanjuaniae</name>
    <dbReference type="NCBI Taxonomy" id="2321394"/>
    <lineage>
        <taxon>Bacteria</taxon>
        <taxon>Bacillati</taxon>
        <taxon>Actinomycetota</taxon>
        <taxon>Actinomycetes</taxon>
        <taxon>Actinomycetales</taxon>
        <taxon>Actinomycetaceae</taxon>
        <taxon>Actinomyces</taxon>
    </lineage>
</organism>
<accession>A0ABM6Z2M8</accession>
<feature type="transmembrane region" description="Helical" evidence="6">
    <location>
        <begin position="164"/>
        <end position="184"/>
    </location>
</feature>
<feature type="transmembrane region" description="Helical" evidence="6">
    <location>
        <begin position="313"/>
        <end position="333"/>
    </location>
</feature>
<dbReference type="Proteomes" id="UP000273001">
    <property type="component" value="Chromosome"/>
</dbReference>